<dbReference type="Proteomes" id="UP001595904">
    <property type="component" value="Unassembled WGS sequence"/>
</dbReference>
<protein>
    <submittedName>
        <fullName evidence="4">Transglycosylase SLT domain-containing protein</fullName>
    </submittedName>
</protein>
<evidence type="ECO:0000256" key="1">
    <source>
        <dbReference type="SAM" id="Phobius"/>
    </source>
</evidence>
<feature type="transmembrane region" description="Helical" evidence="1">
    <location>
        <begin position="6"/>
        <end position="26"/>
    </location>
</feature>
<gene>
    <name evidence="4" type="ORF">ACFPN2_22390</name>
</gene>
<dbReference type="PANTHER" id="PTHR34978">
    <property type="entry name" value="POSSIBLE SENSOR-TRANSDUCER PROTEIN BLAR"/>
    <property type="match status" value="1"/>
</dbReference>
<dbReference type="PANTHER" id="PTHR34978:SF3">
    <property type="entry name" value="SLR0241 PROTEIN"/>
    <property type="match status" value="1"/>
</dbReference>
<dbReference type="InterPro" id="IPR052173">
    <property type="entry name" value="Beta-lactam_resp_regulator"/>
</dbReference>
<sequence>MTVHAVNMYLVANLLLLLAAIGVACLRGVGDRSIAAIAYRRQLQIAYVLTIAAVTLPSVSLLSQSEEWLPRNAQIWSGASMRDLTHSSGNTHRIGISVASSEVSAPLYAVRAVTLSLFVAGAAAFLTGLFAEATRIRRIIIDAQTIATRRRVRVLSSQTVRVPFSLWIPGVHFIVLPADLIVSPVDVRMAIRHEAQHHRQLDTRVTYAYQLLRLLFFWNPAMHWLHKSIAELQEFSCDEALIGSRKLSPQEYCRCLLRVAESAVDPRVTSICVSMLGSGAGGILRRRVEALLTGRVASSRRWPAAMLGGVVLVTMAGTAMAFSSTIQDRRISPEEAQRMLAVARRGSDFPFVANERVVEQLNRLLGTPDGRAFVRASLRRMQEHQALITAAIAHYGLPLELMAVPLVESGYRNLPPSDNLRQGAGLWMFIEPTARRFGLAINGDIDERLDVTLETDAAMRMLGGLHERFDDWGLALLAYNAGERMVDEAMRATGSRDPWQAIEQGFENDADYLARVMAIALIMKNPAMIE</sequence>
<dbReference type="SUPFAM" id="SSF53955">
    <property type="entry name" value="Lysozyme-like"/>
    <property type="match status" value="1"/>
</dbReference>
<reference evidence="5" key="1">
    <citation type="journal article" date="2019" name="Int. J. Syst. Evol. Microbiol.">
        <title>The Global Catalogue of Microorganisms (GCM) 10K type strain sequencing project: providing services to taxonomists for standard genome sequencing and annotation.</title>
        <authorList>
            <consortium name="The Broad Institute Genomics Platform"/>
            <consortium name="The Broad Institute Genome Sequencing Center for Infectious Disease"/>
            <person name="Wu L."/>
            <person name="Ma J."/>
        </authorList>
    </citation>
    <scope>NUCLEOTIDE SEQUENCE [LARGE SCALE GENOMIC DNA]</scope>
    <source>
        <strain evidence="5">CGMCC 1.10759</strain>
    </source>
</reference>
<accession>A0ABV8SYN2</accession>
<dbReference type="Pfam" id="PF05569">
    <property type="entry name" value="Peptidase_M56"/>
    <property type="match status" value="1"/>
</dbReference>
<dbReference type="Pfam" id="PF01464">
    <property type="entry name" value="SLT"/>
    <property type="match status" value="1"/>
</dbReference>
<dbReference type="InterPro" id="IPR023346">
    <property type="entry name" value="Lysozyme-like_dom_sf"/>
</dbReference>
<dbReference type="Gene3D" id="1.10.530.10">
    <property type="match status" value="1"/>
</dbReference>
<feature type="domain" description="Transglycosylase SLT" evidence="2">
    <location>
        <begin position="397"/>
        <end position="500"/>
    </location>
</feature>
<dbReference type="EMBL" id="JBHSDU010000010">
    <property type="protein sequence ID" value="MFC4311850.1"/>
    <property type="molecule type" value="Genomic_DNA"/>
</dbReference>
<keyword evidence="1" id="KW-0472">Membrane</keyword>
<dbReference type="InterPro" id="IPR008258">
    <property type="entry name" value="Transglycosylase_SLT_dom_1"/>
</dbReference>
<feature type="transmembrane region" description="Helical" evidence="1">
    <location>
        <begin position="46"/>
        <end position="63"/>
    </location>
</feature>
<dbReference type="CDD" id="cd16894">
    <property type="entry name" value="MltD-like"/>
    <property type="match status" value="1"/>
</dbReference>
<dbReference type="CDD" id="cd07341">
    <property type="entry name" value="M56_BlaR1_MecR1_like"/>
    <property type="match status" value="1"/>
</dbReference>
<evidence type="ECO:0000259" key="3">
    <source>
        <dbReference type="Pfam" id="PF05569"/>
    </source>
</evidence>
<keyword evidence="5" id="KW-1185">Reference proteome</keyword>
<feature type="domain" description="Peptidase M56" evidence="3">
    <location>
        <begin position="97"/>
        <end position="290"/>
    </location>
</feature>
<keyword evidence="1" id="KW-1133">Transmembrane helix</keyword>
<comment type="caution">
    <text evidence="4">The sequence shown here is derived from an EMBL/GenBank/DDBJ whole genome shotgun (WGS) entry which is preliminary data.</text>
</comment>
<name>A0ABV8SYN2_9GAMM</name>
<feature type="transmembrane region" description="Helical" evidence="1">
    <location>
        <begin position="302"/>
        <end position="322"/>
    </location>
</feature>
<dbReference type="RefSeq" id="WP_380600745.1">
    <property type="nucleotide sequence ID" value="NZ_JBHSDU010000010.1"/>
</dbReference>
<dbReference type="InterPro" id="IPR008756">
    <property type="entry name" value="Peptidase_M56"/>
</dbReference>
<proteinExistence type="predicted"/>
<evidence type="ECO:0000313" key="4">
    <source>
        <dbReference type="EMBL" id="MFC4311850.1"/>
    </source>
</evidence>
<keyword evidence="1" id="KW-0812">Transmembrane</keyword>
<feature type="transmembrane region" description="Helical" evidence="1">
    <location>
        <begin position="108"/>
        <end position="131"/>
    </location>
</feature>
<organism evidence="4 5">
    <name type="scientific">Steroidobacter flavus</name>
    <dbReference type="NCBI Taxonomy" id="1842136"/>
    <lineage>
        <taxon>Bacteria</taxon>
        <taxon>Pseudomonadati</taxon>
        <taxon>Pseudomonadota</taxon>
        <taxon>Gammaproteobacteria</taxon>
        <taxon>Steroidobacterales</taxon>
        <taxon>Steroidobacteraceae</taxon>
        <taxon>Steroidobacter</taxon>
    </lineage>
</organism>
<evidence type="ECO:0000259" key="2">
    <source>
        <dbReference type="Pfam" id="PF01464"/>
    </source>
</evidence>
<evidence type="ECO:0000313" key="5">
    <source>
        <dbReference type="Proteomes" id="UP001595904"/>
    </source>
</evidence>